<keyword evidence="1" id="KW-0808">Transferase</keyword>
<proteinExistence type="predicted"/>
<gene>
    <name evidence="1" type="ORF">SAMN05660350_00431</name>
</gene>
<accession>A0A1M7S2I6</accession>
<dbReference type="GO" id="GO:0032259">
    <property type="term" value="P:methylation"/>
    <property type="evidence" value="ECO:0007669"/>
    <property type="project" value="UniProtKB-KW"/>
</dbReference>
<dbReference type="Proteomes" id="UP000184428">
    <property type="component" value="Unassembled WGS sequence"/>
</dbReference>
<sequence length="166" mass="18536">MNFGKRLPDALYFHVSGLTNAPPLIRVYEGCATILVGRVDSADVIKLNRIDRKVTYLSYPAFDTEAHPALAASIRCDLKSFDVRVRDFQSYANPPVLHRKDSIVPLDYPARGKFARLTKQEERAGLLGAADIGNRHAWENRLQAAGFVVRGHRLLKMKPPEPDSAP</sequence>
<keyword evidence="1" id="KW-0489">Methyltransferase</keyword>
<dbReference type="AlphaFoldDB" id="A0A1M7S2I6"/>
<dbReference type="GO" id="GO:0008168">
    <property type="term" value="F:methyltransferase activity"/>
    <property type="evidence" value="ECO:0007669"/>
    <property type="project" value="UniProtKB-KW"/>
</dbReference>
<evidence type="ECO:0000313" key="2">
    <source>
        <dbReference type="Proteomes" id="UP000184428"/>
    </source>
</evidence>
<protein>
    <submittedName>
        <fullName evidence="1">DNA phosphorothioation-associated putative methyltransferase</fullName>
    </submittedName>
</protein>
<reference evidence="1 2" key="1">
    <citation type="submission" date="2016-12" db="EMBL/GenBank/DDBJ databases">
        <authorList>
            <person name="Song W.-J."/>
            <person name="Kurnit D.M."/>
        </authorList>
    </citation>
    <scope>NUCLEOTIDE SEQUENCE [LARGE SCALE GENOMIC DNA]</scope>
    <source>
        <strain evidence="1 2">DSM 43162</strain>
    </source>
</reference>
<evidence type="ECO:0000313" key="1">
    <source>
        <dbReference type="EMBL" id="SHN52827.1"/>
    </source>
</evidence>
<name>A0A1M7S2I6_9ACTN</name>
<organism evidence="1 2">
    <name type="scientific">Geodermatophilus obscurus</name>
    <dbReference type="NCBI Taxonomy" id="1861"/>
    <lineage>
        <taxon>Bacteria</taxon>
        <taxon>Bacillati</taxon>
        <taxon>Actinomycetota</taxon>
        <taxon>Actinomycetes</taxon>
        <taxon>Geodermatophilales</taxon>
        <taxon>Geodermatophilaceae</taxon>
        <taxon>Geodermatophilus</taxon>
    </lineage>
</organism>
<dbReference type="EMBL" id="FRDM01000001">
    <property type="protein sequence ID" value="SHN52827.1"/>
    <property type="molecule type" value="Genomic_DNA"/>
</dbReference>